<evidence type="ECO:0000313" key="5">
    <source>
        <dbReference type="Proteomes" id="UP000695022"/>
    </source>
</evidence>
<protein>
    <submittedName>
        <fullName evidence="6">Cytochrome P450 2C25-like</fullName>
    </submittedName>
</protein>
<dbReference type="GeneID" id="106814629"/>
<accession>A0ABM1EQI2</accession>
<keyword evidence="4" id="KW-0560">Oxidoreductase</keyword>
<evidence type="ECO:0000313" key="6">
    <source>
        <dbReference type="RefSeq" id="XP_014674453.1"/>
    </source>
</evidence>
<dbReference type="Gene3D" id="1.10.630.10">
    <property type="entry name" value="Cytochrome P450"/>
    <property type="match status" value="1"/>
</dbReference>
<dbReference type="InterPro" id="IPR036396">
    <property type="entry name" value="Cyt_P450_sf"/>
</dbReference>
<dbReference type="InterPro" id="IPR002401">
    <property type="entry name" value="Cyt_P450_E_grp-I"/>
</dbReference>
<dbReference type="InterPro" id="IPR001128">
    <property type="entry name" value="Cyt_P450"/>
</dbReference>
<dbReference type="PRINTS" id="PR00385">
    <property type="entry name" value="P450"/>
</dbReference>
<proteinExistence type="inferred from homology"/>
<organism evidence="5 6">
    <name type="scientific">Priapulus caudatus</name>
    <name type="common">Priapulid worm</name>
    <dbReference type="NCBI Taxonomy" id="37621"/>
    <lineage>
        <taxon>Eukaryota</taxon>
        <taxon>Metazoa</taxon>
        <taxon>Ecdysozoa</taxon>
        <taxon>Scalidophora</taxon>
        <taxon>Priapulida</taxon>
        <taxon>Priapulimorpha</taxon>
        <taxon>Priapulimorphida</taxon>
        <taxon>Priapulidae</taxon>
        <taxon>Priapulus</taxon>
    </lineage>
</organism>
<dbReference type="RefSeq" id="XP_014674453.1">
    <property type="nucleotide sequence ID" value="XM_014818967.1"/>
</dbReference>
<keyword evidence="2" id="KW-0479">Metal-binding</keyword>
<dbReference type="PANTHER" id="PTHR24300">
    <property type="entry name" value="CYTOCHROME P450 508A4-RELATED"/>
    <property type="match status" value="1"/>
</dbReference>
<keyword evidence="5" id="KW-1185">Reference proteome</keyword>
<dbReference type="InterPro" id="IPR050182">
    <property type="entry name" value="Cytochrome_P450_fam2"/>
</dbReference>
<dbReference type="PRINTS" id="PR00463">
    <property type="entry name" value="EP450I"/>
</dbReference>
<dbReference type="SUPFAM" id="SSF48264">
    <property type="entry name" value="Cytochrome P450"/>
    <property type="match status" value="1"/>
</dbReference>
<gene>
    <name evidence="6" type="primary">LOC106814629</name>
</gene>
<sequence length="230" mass="26338">MRYDYGDREFQVLCDIANQQVVDLDPVSPANQLPFLRNFPPFKGQFERFRKNNRTISDILQKHIDTHLEKHDPENANDYIDVYLNEVKASEARGEDYFNLDQLRIVIFSLFGAGSETTSTTLRWALLFLVKHPDVYKKVQAEIDDVIGRGRLPSMSDKAKMTYTEATIFEIQRLGNIVPLSIPHVCTEAFELNGYNIPAETRVLGNLTAIMMDPAYFPDPERFNPVGAYA</sequence>
<keyword evidence="3" id="KW-0408">Iron</keyword>
<dbReference type="PANTHER" id="PTHR24300:SF403">
    <property type="entry name" value="CYTOCHROME P450 306A1"/>
    <property type="match status" value="1"/>
</dbReference>
<dbReference type="Proteomes" id="UP000695022">
    <property type="component" value="Unplaced"/>
</dbReference>
<name>A0ABM1EQI2_PRICU</name>
<reference evidence="6" key="1">
    <citation type="submission" date="2025-08" db="UniProtKB">
        <authorList>
            <consortium name="RefSeq"/>
        </authorList>
    </citation>
    <scope>IDENTIFICATION</scope>
</reference>
<dbReference type="Pfam" id="PF00067">
    <property type="entry name" value="p450"/>
    <property type="match status" value="1"/>
</dbReference>
<evidence type="ECO:0000256" key="4">
    <source>
        <dbReference type="ARBA" id="ARBA00023033"/>
    </source>
</evidence>
<evidence type="ECO:0000256" key="2">
    <source>
        <dbReference type="ARBA" id="ARBA00022723"/>
    </source>
</evidence>
<comment type="similarity">
    <text evidence="1">Belongs to the cytochrome P450 family.</text>
</comment>
<evidence type="ECO:0000256" key="1">
    <source>
        <dbReference type="ARBA" id="ARBA00010617"/>
    </source>
</evidence>
<evidence type="ECO:0000256" key="3">
    <source>
        <dbReference type="ARBA" id="ARBA00023004"/>
    </source>
</evidence>
<keyword evidence="4" id="KW-0503">Monooxygenase</keyword>